<organism evidence="3 4">
    <name type="scientific">Qipengyuania citrea LAMA 915</name>
    <dbReference type="NCBI Taxonomy" id="1306953"/>
    <lineage>
        <taxon>Bacteria</taxon>
        <taxon>Pseudomonadati</taxon>
        <taxon>Pseudomonadota</taxon>
        <taxon>Alphaproteobacteria</taxon>
        <taxon>Sphingomonadales</taxon>
        <taxon>Erythrobacteraceae</taxon>
        <taxon>Qipengyuania</taxon>
    </lineage>
</organism>
<evidence type="ECO:0000259" key="2">
    <source>
        <dbReference type="Pfam" id="PF12146"/>
    </source>
</evidence>
<dbReference type="SUPFAM" id="SSF53474">
    <property type="entry name" value="alpha/beta-Hydrolases"/>
    <property type="match status" value="1"/>
</dbReference>
<evidence type="ECO:0000256" key="1">
    <source>
        <dbReference type="SAM" id="SignalP"/>
    </source>
</evidence>
<dbReference type="PATRIC" id="fig|1306953.7.peg.1544"/>
<dbReference type="Pfam" id="PF12146">
    <property type="entry name" value="Hydrolase_4"/>
    <property type="match status" value="1"/>
</dbReference>
<feature type="domain" description="Serine aminopeptidase S33" evidence="2">
    <location>
        <begin position="72"/>
        <end position="275"/>
    </location>
</feature>
<sequence length="323" mass="32954">MTVLHWLSAGVLLASVGAAPAVAQETLVAPGPQGDLAGTLIAPAEGQPLVLIIPGSGPTDRDGNNPLGVTAAPYRLLADALAERGIGTLRIDKRGMFASKAAVADANAVTIADYVTDTASWVGAARTATGAECLWLLGHSEGGIVALAAAQEVPHLCGIILVAVPGCPLATVLREQLRANPANAPLLDEADAAIATLETGERVDVTPLHPALQSLFAPAVQGFLIDLMAQDPAALAKQTDLPILIVHGGTDLQVTATDAQMLRTAAPQAKYLEIPAMNHVLKDIPDGAAAANRASYGDPSIPVSRALVAGVADFVTRDRGASE</sequence>
<dbReference type="STRING" id="1306953.J121_1504"/>
<dbReference type="PANTHER" id="PTHR43265:SF1">
    <property type="entry name" value="ESTERASE ESTD"/>
    <property type="match status" value="1"/>
</dbReference>
<dbReference type="Gene3D" id="3.40.50.1820">
    <property type="entry name" value="alpha/beta hydrolase"/>
    <property type="match status" value="1"/>
</dbReference>
<dbReference type="Proteomes" id="UP000037446">
    <property type="component" value="Unassembled WGS sequence"/>
</dbReference>
<dbReference type="RefSeq" id="WP_050601634.1">
    <property type="nucleotide sequence ID" value="NZ_JYNE01000028.1"/>
</dbReference>
<dbReference type="AlphaFoldDB" id="A0A0L1KAG9"/>
<dbReference type="InterPro" id="IPR029058">
    <property type="entry name" value="AB_hydrolase_fold"/>
</dbReference>
<dbReference type="InterPro" id="IPR053145">
    <property type="entry name" value="AB_hydrolase_Est10"/>
</dbReference>
<name>A0A0L1KAG9_9SPHN</name>
<feature type="chain" id="PRO_5005554693" evidence="1">
    <location>
        <begin position="24"/>
        <end position="323"/>
    </location>
</feature>
<dbReference type="EMBL" id="JYNE01000028">
    <property type="protein sequence ID" value="KNH00879.1"/>
    <property type="molecule type" value="Genomic_DNA"/>
</dbReference>
<evidence type="ECO:0000313" key="3">
    <source>
        <dbReference type="EMBL" id="KNH00879.1"/>
    </source>
</evidence>
<dbReference type="InterPro" id="IPR022742">
    <property type="entry name" value="Hydrolase_4"/>
</dbReference>
<keyword evidence="3" id="KW-0378">Hydrolase</keyword>
<feature type="signal peptide" evidence="1">
    <location>
        <begin position="1"/>
        <end position="23"/>
    </location>
</feature>
<proteinExistence type="predicted"/>
<protein>
    <submittedName>
        <fullName evidence="3">Alpha beta hydrolase</fullName>
    </submittedName>
</protein>
<reference evidence="3" key="1">
    <citation type="submission" date="2015-02" db="EMBL/GenBank/DDBJ databases">
        <authorList>
            <person name="Chooi Y.-H."/>
        </authorList>
    </citation>
    <scope>NUCLEOTIDE SEQUENCE [LARGE SCALE GENOMIC DNA]</scope>
    <source>
        <strain evidence="3">LAMA 915</strain>
    </source>
</reference>
<dbReference type="GO" id="GO:0052689">
    <property type="term" value="F:carboxylic ester hydrolase activity"/>
    <property type="evidence" value="ECO:0007669"/>
    <property type="project" value="TreeGrafter"/>
</dbReference>
<gene>
    <name evidence="3" type="ORF">J121_1504</name>
</gene>
<evidence type="ECO:0000313" key="4">
    <source>
        <dbReference type="Proteomes" id="UP000037446"/>
    </source>
</evidence>
<accession>A0A0L1KAG9</accession>
<comment type="caution">
    <text evidence="3">The sequence shown here is derived from an EMBL/GenBank/DDBJ whole genome shotgun (WGS) entry which is preliminary data.</text>
</comment>
<keyword evidence="1" id="KW-0732">Signal</keyword>
<dbReference type="PANTHER" id="PTHR43265">
    <property type="entry name" value="ESTERASE ESTD"/>
    <property type="match status" value="1"/>
</dbReference>